<gene>
    <name evidence="2" type="ORF">AVDCRST_MAG15-2452</name>
</gene>
<feature type="compositionally biased region" description="Basic and acidic residues" evidence="1">
    <location>
        <begin position="78"/>
        <end position="96"/>
    </location>
</feature>
<accession>A0A6J4PXW1</accession>
<dbReference type="EMBL" id="CADCUU010000363">
    <property type="protein sequence ID" value="CAA9425085.1"/>
    <property type="molecule type" value="Genomic_DNA"/>
</dbReference>
<feature type="region of interest" description="Disordered" evidence="1">
    <location>
        <begin position="78"/>
        <end position="112"/>
    </location>
</feature>
<feature type="compositionally biased region" description="Basic residues" evidence="1">
    <location>
        <begin position="144"/>
        <end position="155"/>
    </location>
</feature>
<proteinExistence type="predicted"/>
<feature type="compositionally biased region" description="Low complexity" evidence="1">
    <location>
        <begin position="1"/>
        <end position="12"/>
    </location>
</feature>
<reference evidence="2" key="1">
    <citation type="submission" date="2020-02" db="EMBL/GenBank/DDBJ databases">
        <authorList>
            <person name="Meier V. D."/>
        </authorList>
    </citation>
    <scope>NUCLEOTIDE SEQUENCE</scope>
    <source>
        <strain evidence="2">AVDCRST_MAG15</strain>
    </source>
</reference>
<dbReference type="AlphaFoldDB" id="A0A6J4PXW1"/>
<evidence type="ECO:0000256" key="1">
    <source>
        <dbReference type="SAM" id="MobiDB-lite"/>
    </source>
</evidence>
<feature type="region of interest" description="Disordered" evidence="1">
    <location>
        <begin position="130"/>
        <end position="163"/>
    </location>
</feature>
<protein>
    <submittedName>
        <fullName evidence="2">Antioxidant, AhpC/Tsa family</fullName>
    </submittedName>
</protein>
<feature type="region of interest" description="Disordered" evidence="1">
    <location>
        <begin position="1"/>
        <end position="43"/>
    </location>
</feature>
<feature type="non-terminal residue" evidence="2">
    <location>
        <position position="1"/>
    </location>
</feature>
<feature type="non-terminal residue" evidence="2">
    <location>
        <position position="163"/>
    </location>
</feature>
<organism evidence="2">
    <name type="scientific">uncultured Rubellimicrobium sp</name>
    <dbReference type="NCBI Taxonomy" id="543078"/>
    <lineage>
        <taxon>Bacteria</taxon>
        <taxon>Pseudomonadati</taxon>
        <taxon>Pseudomonadota</taxon>
        <taxon>Alphaproteobacteria</taxon>
        <taxon>Rhodobacterales</taxon>
        <taxon>Roseobacteraceae</taxon>
        <taxon>Rubellimicrobium</taxon>
        <taxon>environmental samples</taxon>
    </lineage>
</organism>
<name>A0A6J4PXW1_9RHOB</name>
<evidence type="ECO:0000313" key="2">
    <source>
        <dbReference type="EMBL" id="CAA9425085.1"/>
    </source>
</evidence>
<sequence length="163" mass="17449">GDQGGRAAARGHAPADGRGRRGAGSDGVRLHGAPRGGLRPSGSVHGHLLHGACPVLHARHGLAHRAWHRRGDLHRRERPLGDESLGRADRRGLGRDHHARRSHGRLDRGSGHLLRRAAGGLRPALPPLLGPRAGWRGGALARGGRPRRLRGHRRRSDAGGHRI</sequence>